<evidence type="ECO:0000313" key="3">
    <source>
        <dbReference type="Proteomes" id="UP000324222"/>
    </source>
</evidence>
<evidence type="ECO:0000256" key="1">
    <source>
        <dbReference type="SAM" id="MobiDB-lite"/>
    </source>
</evidence>
<feature type="region of interest" description="Disordered" evidence="1">
    <location>
        <begin position="16"/>
        <end position="110"/>
    </location>
</feature>
<name>A0A5B7CI86_PORTR</name>
<dbReference type="EMBL" id="VSRR010000059">
    <property type="protein sequence ID" value="MPC09199.1"/>
    <property type="molecule type" value="Genomic_DNA"/>
</dbReference>
<comment type="caution">
    <text evidence="2">The sequence shown here is derived from an EMBL/GenBank/DDBJ whole genome shotgun (WGS) entry which is preliminary data.</text>
</comment>
<proteinExistence type="predicted"/>
<accession>A0A5B7CI86</accession>
<organism evidence="2 3">
    <name type="scientific">Portunus trituberculatus</name>
    <name type="common">Swimming crab</name>
    <name type="synonym">Neptunus trituberculatus</name>
    <dbReference type="NCBI Taxonomy" id="210409"/>
    <lineage>
        <taxon>Eukaryota</taxon>
        <taxon>Metazoa</taxon>
        <taxon>Ecdysozoa</taxon>
        <taxon>Arthropoda</taxon>
        <taxon>Crustacea</taxon>
        <taxon>Multicrustacea</taxon>
        <taxon>Malacostraca</taxon>
        <taxon>Eumalacostraca</taxon>
        <taxon>Eucarida</taxon>
        <taxon>Decapoda</taxon>
        <taxon>Pleocyemata</taxon>
        <taxon>Brachyura</taxon>
        <taxon>Eubrachyura</taxon>
        <taxon>Portunoidea</taxon>
        <taxon>Portunidae</taxon>
        <taxon>Portuninae</taxon>
        <taxon>Portunus</taxon>
    </lineage>
</organism>
<gene>
    <name evidence="2" type="ORF">E2C01_001802</name>
</gene>
<sequence length="272" mass="30420">MPPASPSRTKVFREVSNGTLLSARNAHPGRTSFARTTNCTQALRDEFSTLLPRLQSRTRSVSRTPSRGRRRTRSPPSKPQSSKTDLSAIFSSPDEAELRSSKKKIGGPSDHYDPHTPYFYHSPNGRVYYQAYPPIFQEDFLHDPLYDYSRHEDDVTEAQFSEAEENPAAEAVDNSEDCLFSPDNTLERTTSVTLVLPPEGTVEAQVKTAATEDSNSPTSSPEDQLTKVFYPPDGASAIFEGATSQVIFHYKYKSYGKFKIVESDSLSFRVVY</sequence>
<dbReference type="Proteomes" id="UP000324222">
    <property type="component" value="Unassembled WGS sequence"/>
</dbReference>
<reference evidence="2 3" key="1">
    <citation type="submission" date="2019-05" db="EMBL/GenBank/DDBJ databases">
        <title>Another draft genome of Portunus trituberculatus and its Hox gene families provides insights of decapod evolution.</title>
        <authorList>
            <person name="Jeong J.-H."/>
            <person name="Song I."/>
            <person name="Kim S."/>
            <person name="Choi T."/>
            <person name="Kim D."/>
            <person name="Ryu S."/>
            <person name="Kim W."/>
        </authorList>
    </citation>
    <scope>NUCLEOTIDE SEQUENCE [LARGE SCALE GENOMIC DNA]</scope>
    <source>
        <tissue evidence="2">Muscle</tissue>
    </source>
</reference>
<evidence type="ECO:0000313" key="2">
    <source>
        <dbReference type="EMBL" id="MPC09199.1"/>
    </source>
</evidence>
<protein>
    <submittedName>
        <fullName evidence="2">Uncharacterized protein</fullName>
    </submittedName>
</protein>
<dbReference type="AlphaFoldDB" id="A0A5B7CI86"/>
<keyword evidence="3" id="KW-1185">Reference proteome</keyword>